<sequence length="304" mass="33162">MIYNNIIELIGNTPIIKTKNIVKNQADIYVKIESFNPGGSVKDRPALYMINDAIKEGKLKKNQPIIEATSGNMGIALAMIGAVLGNPVIIVMPDTMSIERRKILKAYGANLILTQGANGMRGAVEKVDELVKENDYFWPRQFENKANVLAHYETTARELVKDFNGEFDAFVAGVGTGGTVSGVGKYLKEINSNIIIAAVQPEKSQVLTGGSPSSHGIQGIGANFIPDIFDRDVIDEIINVRDEDAFKWARYLTEKEGLLVGISSGANFYASLELAKKLGTGKKVVTVLPDTGERYLTTSLFDME</sequence>
<keyword evidence="7 10" id="KW-0663">Pyridoxal phosphate</keyword>
<dbReference type="InterPro" id="IPR050214">
    <property type="entry name" value="Cys_Synth/Cystath_Beta-Synth"/>
</dbReference>
<evidence type="ECO:0000313" key="15">
    <source>
        <dbReference type="EMBL" id="TFZ40248.1"/>
    </source>
</evidence>
<evidence type="ECO:0000256" key="11">
    <source>
        <dbReference type="PIRSR" id="PIRSR605856-51"/>
    </source>
</evidence>
<dbReference type="OrthoDB" id="9808024at2"/>
<dbReference type="AlphaFoldDB" id="A0A4Z0D5U4"/>
<dbReference type="InterPro" id="IPR005856">
    <property type="entry name" value="Cys_synth"/>
</dbReference>
<organism evidence="15 16">
    <name type="scientific">Soehngenia longivitae</name>
    <dbReference type="NCBI Taxonomy" id="2562294"/>
    <lineage>
        <taxon>Bacteria</taxon>
        <taxon>Bacillati</taxon>
        <taxon>Bacillota</taxon>
        <taxon>Tissierellia</taxon>
        <taxon>Tissierellales</taxon>
        <taxon>Tissierellaceae</taxon>
        <taxon>Soehngenia</taxon>
    </lineage>
</organism>
<evidence type="ECO:0000256" key="8">
    <source>
        <dbReference type="ARBA" id="ARBA00023192"/>
    </source>
</evidence>
<dbReference type="InterPro" id="IPR005859">
    <property type="entry name" value="CysK"/>
</dbReference>
<evidence type="ECO:0000313" key="16">
    <source>
        <dbReference type="Proteomes" id="UP000298381"/>
    </source>
</evidence>
<dbReference type="PROSITE" id="PS00901">
    <property type="entry name" value="CYS_SYNTHASE"/>
    <property type="match status" value="1"/>
</dbReference>
<gene>
    <name evidence="15" type="primary">cysK</name>
    <name evidence="15" type="ORF">E4100_05390</name>
</gene>
<dbReference type="InterPro" id="IPR001216">
    <property type="entry name" value="P-phosphate_BS"/>
</dbReference>
<evidence type="ECO:0000256" key="10">
    <source>
        <dbReference type="PIRSR" id="PIRSR605856-50"/>
    </source>
</evidence>
<evidence type="ECO:0000256" key="7">
    <source>
        <dbReference type="ARBA" id="ARBA00022898"/>
    </source>
</evidence>
<comment type="cofactor">
    <cofactor evidence="1 10 12">
        <name>pyridoxal 5'-phosphate</name>
        <dbReference type="ChEBI" id="CHEBI:597326"/>
    </cofactor>
</comment>
<comment type="pathway">
    <text evidence="2">Amino-acid biosynthesis; L-cysteine biosynthesis; L-cysteine from L-serine: step 2/2.</text>
</comment>
<dbReference type="NCBIfam" id="TIGR01139">
    <property type="entry name" value="cysK"/>
    <property type="match status" value="1"/>
</dbReference>
<dbReference type="Pfam" id="PF00291">
    <property type="entry name" value="PALP"/>
    <property type="match status" value="1"/>
</dbReference>
<comment type="catalytic activity">
    <reaction evidence="9 12">
        <text>O-acetyl-L-serine + hydrogen sulfide = L-cysteine + acetate</text>
        <dbReference type="Rhea" id="RHEA:14829"/>
        <dbReference type="ChEBI" id="CHEBI:29919"/>
        <dbReference type="ChEBI" id="CHEBI:30089"/>
        <dbReference type="ChEBI" id="CHEBI:35235"/>
        <dbReference type="ChEBI" id="CHEBI:58340"/>
        <dbReference type="EC" id="2.5.1.47"/>
    </reaction>
</comment>
<accession>A0A4Z0D5U4</accession>
<dbReference type="FunFam" id="3.40.50.1100:FF:000006">
    <property type="entry name" value="Cysteine synthase"/>
    <property type="match status" value="1"/>
</dbReference>
<keyword evidence="5 12" id="KW-0028">Amino-acid biosynthesis</keyword>
<dbReference type="Gene3D" id="3.40.50.1100">
    <property type="match status" value="2"/>
</dbReference>
<keyword evidence="6 12" id="KW-0808">Transferase</keyword>
<keyword evidence="8 12" id="KW-0198">Cysteine biosynthesis</keyword>
<dbReference type="GO" id="GO:0004124">
    <property type="term" value="F:cysteine synthase activity"/>
    <property type="evidence" value="ECO:0007669"/>
    <property type="project" value="UniProtKB-UniRule"/>
</dbReference>
<dbReference type="CDD" id="cd01561">
    <property type="entry name" value="CBS_like"/>
    <property type="match status" value="1"/>
</dbReference>
<evidence type="ECO:0000256" key="12">
    <source>
        <dbReference type="RuleBase" id="RU003985"/>
    </source>
</evidence>
<feature type="modified residue" description="N6-(pyridoxal phosphate)lysine" evidence="11">
    <location>
        <position position="42"/>
    </location>
</feature>
<keyword evidence="13" id="KW-1133">Transmembrane helix</keyword>
<feature type="binding site" evidence="10">
    <location>
        <position position="263"/>
    </location>
    <ligand>
        <name>pyridoxal 5'-phosphate</name>
        <dbReference type="ChEBI" id="CHEBI:597326"/>
    </ligand>
</feature>
<feature type="transmembrane region" description="Helical" evidence="13">
    <location>
        <begin position="73"/>
        <end position="92"/>
    </location>
</feature>
<proteinExistence type="inferred from homology"/>
<evidence type="ECO:0000256" key="6">
    <source>
        <dbReference type="ARBA" id="ARBA00022679"/>
    </source>
</evidence>
<dbReference type="Proteomes" id="UP000298381">
    <property type="component" value="Unassembled WGS sequence"/>
</dbReference>
<comment type="caution">
    <text evidence="15">The sequence shown here is derived from an EMBL/GenBank/DDBJ whole genome shotgun (WGS) entry which is preliminary data.</text>
</comment>
<evidence type="ECO:0000256" key="13">
    <source>
        <dbReference type="SAM" id="Phobius"/>
    </source>
</evidence>
<dbReference type="NCBIfam" id="TIGR01136">
    <property type="entry name" value="cysKM"/>
    <property type="match status" value="1"/>
</dbReference>
<evidence type="ECO:0000256" key="5">
    <source>
        <dbReference type="ARBA" id="ARBA00022605"/>
    </source>
</evidence>
<evidence type="ECO:0000256" key="3">
    <source>
        <dbReference type="ARBA" id="ARBA00007103"/>
    </source>
</evidence>
<feature type="binding site" evidence="10">
    <location>
        <begin position="175"/>
        <end position="179"/>
    </location>
    <ligand>
        <name>pyridoxal 5'-phosphate</name>
        <dbReference type="ChEBI" id="CHEBI:597326"/>
    </ligand>
</feature>
<evidence type="ECO:0000256" key="2">
    <source>
        <dbReference type="ARBA" id="ARBA00004962"/>
    </source>
</evidence>
<dbReference type="SUPFAM" id="SSF53686">
    <property type="entry name" value="Tryptophan synthase beta subunit-like PLP-dependent enzymes"/>
    <property type="match status" value="1"/>
</dbReference>
<dbReference type="InterPro" id="IPR036052">
    <property type="entry name" value="TrpB-like_PALP_sf"/>
</dbReference>
<dbReference type="EC" id="2.5.1.47" evidence="4 12"/>
<dbReference type="EMBL" id="SRIB01000006">
    <property type="protein sequence ID" value="TFZ40248.1"/>
    <property type="molecule type" value="Genomic_DNA"/>
</dbReference>
<comment type="similarity">
    <text evidence="3 12">Belongs to the cysteine synthase/cystathionine beta-synthase family.</text>
</comment>
<reference evidence="15 16" key="1">
    <citation type="submission" date="2019-03" db="EMBL/GenBank/DDBJ databases">
        <title>Draft genome sequence data and analysis of a Fermenting Bacterium, Soehngenia longevitae strain 1933PT, isolated from petroleum reservoir in Azerbaijan.</title>
        <authorList>
            <person name="Grouzdev D.S."/>
            <person name="Bidzhieva S.K."/>
            <person name="Sokolova D.S."/>
            <person name="Tourova T.P."/>
            <person name="Poltaraus A.B."/>
            <person name="Nazina T.N."/>
        </authorList>
    </citation>
    <scope>NUCLEOTIDE SEQUENCE [LARGE SCALE GENOMIC DNA]</scope>
    <source>
        <strain evidence="15 16">1933P</strain>
    </source>
</reference>
<dbReference type="PANTHER" id="PTHR10314">
    <property type="entry name" value="CYSTATHIONINE BETA-SYNTHASE"/>
    <property type="match status" value="1"/>
</dbReference>
<evidence type="ECO:0000256" key="9">
    <source>
        <dbReference type="ARBA" id="ARBA00047931"/>
    </source>
</evidence>
<dbReference type="InterPro" id="IPR001926">
    <property type="entry name" value="TrpB-like_PALP"/>
</dbReference>
<name>A0A4Z0D5U4_9FIRM</name>
<dbReference type="UniPathway" id="UPA00136">
    <property type="reaction ID" value="UER00200"/>
</dbReference>
<feature type="domain" description="Tryptophan synthase beta chain-like PALP" evidence="14">
    <location>
        <begin position="8"/>
        <end position="290"/>
    </location>
</feature>
<dbReference type="GO" id="GO:0006535">
    <property type="term" value="P:cysteine biosynthetic process from serine"/>
    <property type="evidence" value="ECO:0007669"/>
    <property type="project" value="UniProtKB-UniRule"/>
</dbReference>
<feature type="binding site" evidence="10">
    <location>
        <position position="72"/>
    </location>
    <ligand>
        <name>pyridoxal 5'-phosphate</name>
        <dbReference type="ChEBI" id="CHEBI:597326"/>
    </ligand>
</feature>
<keyword evidence="16" id="KW-1185">Reference proteome</keyword>
<keyword evidence="13" id="KW-0472">Membrane</keyword>
<protein>
    <recommendedName>
        <fullName evidence="4 12">Cysteine synthase</fullName>
        <ecNumber evidence="4 12">2.5.1.47</ecNumber>
    </recommendedName>
</protein>
<evidence type="ECO:0000259" key="14">
    <source>
        <dbReference type="Pfam" id="PF00291"/>
    </source>
</evidence>
<keyword evidence="13" id="KW-0812">Transmembrane</keyword>
<dbReference type="RefSeq" id="WP_135271021.1">
    <property type="nucleotide sequence ID" value="NZ_SRIB01000006.1"/>
</dbReference>
<evidence type="ECO:0000256" key="1">
    <source>
        <dbReference type="ARBA" id="ARBA00001933"/>
    </source>
</evidence>
<evidence type="ECO:0000256" key="4">
    <source>
        <dbReference type="ARBA" id="ARBA00012681"/>
    </source>
</evidence>